<dbReference type="Pfam" id="PF13340">
    <property type="entry name" value="DUF4096"/>
    <property type="match status" value="1"/>
</dbReference>
<dbReference type="AlphaFoldDB" id="A0A8J3TBX1"/>
<reference evidence="2" key="1">
    <citation type="submission" date="2021-01" db="EMBL/GenBank/DDBJ databases">
        <title>Whole genome shotgun sequence of Planosporangium mesophilum NBRC 109066.</title>
        <authorList>
            <person name="Komaki H."/>
            <person name="Tamura T."/>
        </authorList>
    </citation>
    <scope>NUCLEOTIDE SEQUENCE</scope>
    <source>
        <strain evidence="2">NBRC 109066</strain>
    </source>
</reference>
<accession>A0A8J3TBX1</accession>
<evidence type="ECO:0000259" key="1">
    <source>
        <dbReference type="Pfam" id="PF13340"/>
    </source>
</evidence>
<feature type="domain" description="Insertion element IS402-like" evidence="1">
    <location>
        <begin position="42"/>
        <end position="114"/>
    </location>
</feature>
<dbReference type="PANTHER" id="PTHR30007:SF0">
    <property type="entry name" value="TRANSPOSASE"/>
    <property type="match status" value="1"/>
</dbReference>
<dbReference type="EMBL" id="BOON01000032">
    <property type="protein sequence ID" value="GII23858.1"/>
    <property type="molecule type" value="Genomic_DNA"/>
</dbReference>
<name>A0A8J3TBX1_9ACTN</name>
<comment type="caution">
    <text evidence="2">The sequence shown here is derived from an EMBL/GenBank/DDBJ whole genome shotgun (WGS) entry which is preliminary data.</text>
</comment>
<sequence length="199" mass="21717">MMLRRGRGGPDGAGALSLSVSLFLKSHARLPNWVLVPYATDLTDAQWDLLKPVLQSPGKRGRKFKDDLRPVVDGMPYVAHTGCQWRYLPESFGPWTRVWSQFRRWSRNGTWARLLAVLHKAARRAAGRTEEIPSMVVVDSHLARGSSNGGATFHDRGGPYGRTLGAKRVVAVDVTGLPVGAVVVPASTHENDATAQLLG</sequence>
<dbReference type="PANTHER" id="PTHR30007">
    <property type="entry name" value="PHP DOMAIN PROTEIN"/>
    <property type="match status" value="1"/>
</dbReference>
<gene>
    <name evidence="2" type="ORF">Pme01_34550</name>
</gene>
<evidence type="ECO:0000313" key="2">
    <source>
        <dbReference type="EMBL" id="GII23858.1"/>
    </source>
</evidence>
<keyword evidence="3" id="KW-1185">Reference proteome</keyword>
<proteinExistence type="predicted"/>
<organism evidence="2 3">
    <name type="scientific">Planosporangium mesophilum</name>
    <dbReference type="NCBI Taxonomy" id="689768"/>
    <lineage>
        <taxon>Bacteria</taxon>
        <taxon>Bacillati</taxon>
        <taxon>Actinomycetota</taxon>
        <taxon>Actinomycetes</taxon>
        <taxon>Micromonosporales</taxon>
        <taxon>Micromonosporaceae</taxon>
        <taxon>Planosporangium</taxon>
    </lineage>
</organism>
<protein>
    <recommendedName>
        <fullName evidence="1">Insertion element IS402-like domain-containing protein</fullName>
    </recommendedName>
</protein>
<dbReference type="InterPro" id="IPR025161">
    <property type="entry name" value="IS402-like_dom"/>
</dbReference>
<dbReference type="Proteomes" id="UP000599074">
    <property type="component" value="Unassembled WGS sequence"/>
</dbReference>
<dbReference type="NCBIfam" id="NF033580">
    <property type="entry name" value="transpos_IS5_3"/>
    <property type="match status" value="1"/>
</dbReference>
<evidence type="ECO:0000313" key="3">
    <source>
        <dbReference type="Proteomes" id="UP000599074"/>
    </source>
</evidence>